<dbReference type="Pfam" id="PF00106">
    <property type="entry name" value="adh_short"/>
    <property type="match status" value="1"/>
</dbReference>
<dbReference type="EMBL" id="JAFIMR010000064">
    <property type="protein sequence ID" value="KAI1851794.1"/>
    <property type="molecule type" value="Genomic_DNA"/>
</dbReference>
<protein>
    <submittedName>
        <fullName evidence="4">Uncharacterized protein</fullName>
    </submittedName>
</protein>
<accession>A0A9Q0AIU6</accession>
<keyword evidence="5" id="KW-1185">Reference proteome</keyword>
<evidence type="ECO:0000313" key="4">
    <source>
        <dbReference type="EMBL" id="KAI1851794.1"/>
    </source>
</evidence>
<dbReference type="AlphaFoldDB" id="A0A9Q0AIU6"/>
<dbReference type="Proteomes" id="UP000829685">
    <property type="component" value="Unassembled WGS sequence"/>
</dbReference>
<evidence type="ECO:0000256" key="2">
    <source>
        <dbReference type="ARBA" id="ARBA00022857"/>
    </source>
</evidence>
<dbReference type="SUPFAM" id="SSF51735">
    <property type="entry name" value="NAD(P)-binding Rossmann-fold domains"/>
    <property type="match status" value="1"/>
</dbReference>
<dbReference type="PANTHER" id="PTHR24320:SF236">
    <property type="entry name" value="SHORT-CHAIN DEHYDROGENASE-RELATED"/>
    <property type="match status" value="1"/>
</dbReference>
<dbReference type="InterPro" id="IPR002347">
    <property type="entry name" value="SDR_fam"/>
</dbReference>
<gene>
    <name evidence="4" type="ORF">JX265_013151</name>
</gene>
<keyword evidence="3" id="KW-0560">Oxidoreductase</keyword>
<organism evidence="4 5">
    <name type="scientific">Neoarthrinium moseri</name>
    <dbReference type="NCBI Taxonomy" id="1658444"/>
    <lineage>
        <taxon>Eukaryota</taxon>
        <taxon>Fungi</taxon>
        <taxon>Dikarya</taxon>
        <taxon>Ascomycota</taxon>
        <taxon>Pezizomycotina</taxon>
        <taxon>Sordariomycetes</taxon>
        <taxon>Xylariomycetidae</taxon>
        <taxon>Amphisphaeriales</taxon>
        <taxon>Apiosporaceae</taxon>
        <taxon>Neoarthrinium</taxon>
    </lineage>
</organism>
<dbReference type="Gene3D" id="3.40.50.720">
    <property type="entry name" value="NAD(P)-binding Rossmann-like Domain"/>
    <property type="match status" value="1"/>
</dbReference>
<reference evidence="4" key="1">
    <citation type="submission" date="2021-03" db="EMBL/GenBank/DDBJ databases">
        <title>Revisited historic fungal species revealed as producer of novel bioactive compounds through whole genome sequencing and comparative genomics.</title>
        <authorList>
            <person name="Vignolle G.A."/>
            <person name="Hochenegger N."/>
            <person name="Mach R.L."/>
            <person name="Mach-Aigner A.R."/>
            <person name="Javad Rahimi M."/>
            <person name="Salim K.A."/>
            <person name="Chan C.M."/>
            <person name="Lim L.B.L."/>
            <person name="Cai F."/>
            <person name="Druzhinina I.S."/>
            <person name="U'Ren J.M."/>
            <person name="Derntl C."/>
        </authorList>
    </citation>
    <scope>NUCLEOTIDE SEQUENCE</scope>
    <source>
        <strain evidence="4">TUCIM 5799</strain>
    </source>
</reference>
<name>A0A9Q0AIU6_9PEZI</name>
<comment type="similarity">
    <text evidence="1">Belongs to the short-chain dehydrogenases/reductases (SDR) family.</text>
</comment>
<dbReference type="GO" id="GO:0016491">
    <property type="term" value="F:oxidoreductase activity"/>
    <property type="evidence" value="ECO:0007669"/>
    <property type="project" value="UniProtKB-KW"/>
</dbReference>
<dbReference type="PANTHER" id="PTHR24320">
    <property type="entry name" value="RETINOL DEHYDROGENASE"/>
    <property type="match status" value="1"/>
</dbReference>
<comment type="caution">
    <text evidence="4">The sequence shown here is derived from an EMBL/GenBank/DDBJ whole genome shotgun (WGS) entry which is preliminary data.</text>
</comment>
<evidence type="ECO:0000256" key="1">
    <source>
        <dbReference type="ARBA" id="ARBA00006484"/>
    </source>
</evidence>
<evidence type="ECO:0000313" key="5">
    <source>
        <dbReference type="Proteomes" id="UP000829685"/>
    </source>
</evidence>
<sequence>MGPTLGSLWTQFFPPKPQFTEKDVPNLEGKVYIVSGSNTGVGKHLARILYEKNAKVYIAARSEPKAQRAIAEMRRAAPSSRGDLVFMPLDLNDLTTIKGSVGRFLAAESKLHALFNNAGVMSTETDLVKSKQGYEIHIGVNNLGTFLFTQLLTPILVNTAKTERPNSVRVIWVSSSGTEFRGHERVGVSLDNLDYHNIIPPLDRYAISKAGNWAQGVEFARRHKADGVLSIPLNPGNLASELYRDQGAIFKLFLKLITYPTLFGAYTELYAGISPDITLEMSGTWVIPFGRIYPIRKDLVDATKTEAEGGTGGASKFWEWCEEQVSPYR</sequence>
<keyword evidence="2" id="KW-0521">NADP</keyword>
<evidence type="ECO:0000256" key="3">
    <source>
        <dbReference type="ARBA" id="ARBA00023002"/>
    </source>
</evidence>
<proteinExistence type="inferred from homology"/>
<dbReference type="InterPro" id="IPR036291">
    <property type="entry name" value="NAD(P)-bd_dom_sf"/>
</dbReference>